<keyword evidence="1" id="KW-0472">Membrane</keyword>
<comment type="caution">
    <text evidence="3">The sequence shown here is derived from an EMBL/GenBank/DDBJ whole genome shotgun (WGS) entry which is preliminary data.</text>
</comment>
<dbReference type="InterPro" id="IPR011600">
    <property type="entry name" value="Pept_C14_caspase"/>
</dbReference>
<protein>
    <recommendedName>
        <fullName evidence="2">Peptidase C14 caspase domain-containing protein</fullName>
    </recommendedName>
</protein>
<dbReference type="InterPro" id="IPR029030">
    <property type="entry name" value="Caspase-like_dom_sf"/>
</dbReference>
<dbReference type="Pfam" id="PF00656">
    <property type="entry name" value="Peptidase_C14"/>
    <property type="match status" value="1"/>
</dbReference>
<evidence type="ECO:0000259" key="2">
    <source>
        <dbReference type="Pfam" id="PF00656"/>
    </source>
</evidence>
<feature type="domain" description="Peptidase C14 caspase" evidence="2">
    <location>
        <begin position="5"/>
        <end position="194"/>
    </location>
</feature>
<dbReference type="OrthoDB" id="9812126at2"/>
<keyword evidence="1" id="KW-1133">Transmembrane helix</keyword>
<dbReference type="Proteomes" id="UP000235005">
    <property type="component" value="Unassembled WGS sequence"/>
</dbReference>
<dbReference type="EMBL" id="PKUS01000023">
    <property type="protein sequence ID" value="PLW67751.1"/>
    <property type="molecule type" value="Genomic_DNA"/>
</dbReference>
<dbReference type="RefSeq" id="WP_101518518.1">
    <property type="nucleotide sequence ID" value="NZ_PKUS01000023.1"/>
</dbReference>
<proteinExistence type="predicted"/>
<gene>
    <name evidence="3" type="ORF">C0039_15130</name>
</gene>
<evidence type="ECO:0000313" key="4">
    <source>
        <dbReference type="Proteomes" id="UP000235005"/>
    </source>
</evidence>
<dbReference type="AlphaFoldDB" id="A0A2N5WZT1"/>
<dbReference type="GO" id="GO:0004197">
    <property type="term" value="F:cysteine-type endopeptidase activity"/>
    <property type="evidence" value="ECO:0007669"/>
    <property type="project" value="InterPro"/>
</dbReference>
<dbReference type="GO" id="GO:0006508">
    <property type="term" value="P:proteolysis"/>
    <property type="evidence" value="ECO:0007669"/>
    <property type="project" value="InterPro"/>
</dbReference>
<sequence length="882" mass="98324">MQLGAIVVGVGNYSYDDVEVGYPLEQLEFAVTDAQAIVEYLEICWGEKERVIEKVYDLEATQTEIDMAFNRLCSEGPFETFFVYFSGHGISQPDKTGFLLQPEEHSRNLLSILEADRLNSILGRCPAKQTIFVLDCCYAGAITEKLPYFIKLNEGDTARLFIASSKANQVAWEDHQIGHGIFTAHLLDLLNTGDTEAFGTRRSFLDVDGELFPILCEQVPLYALRTKAVMQEPLKGGSSANPILLPTVNATRTLESSTTLSTALHRFRQLLISMALFVAFLLVAANTLIFHIEPNESGTLAVKRGPRWLEPVFRNLPFTRAESRLSISQLSPDPSQARAVQGGYAAGVWLHRSTHGYRAWADVALDSLEADSAFQYRTLLGVRPRDDENWISGEKVASAELMLRIWSLIGSDTKPLPILLSRIPGSDRYQDINEPFQSSKFDFGVLDLNVDQMLRYASALEFSTVIDHEMTWPHFLGFAKASREWLYHTSEATRGRGAHDRVKLALSDVLVRIISERRSRELSSLSSDMLDQLLTLHERNYSDALGFAFARSQEPKLVDIARKEGLAGFQGNPSEPDQERALLKLVYSLDGSVGSKRLVDQAVAAFEAADLLPNSYHIRLLIEAGASGSMSEKQLSMLLDDADAAMAKKVRDFDDVELARVLAFSIGQFAREDRDRAFRFIEMIASEEPPMSSMVSQIYAALAEKKFDSPEMRAHIRRQVSVARTDYQNFASASENQPGMSIFVSSDPWISALASIALSRPLGLEDKELLLRHLDNPRLGNTIARALAAHSIPKDKYQSATKIREELNGLLRDHPGRDRVERLSAYAIAMLSHEKFQETMDALAVIRADEIEPQTRASIGQIIINAYLARSKPTSVGLPLAR</sequence>
<accession>A0A2N5WZT1</accession>
<keyword evidence="1" id="KW-0812">Transmembrane</keyword>
<reference evidence="3 4" key="1">
    <citation type="submission" date="2018-01" db="EMBL/GenBank/DDBJ databases">
        <title>The draft genome sequence of Halioglobus lutimaris HF004.</title>
        <authorList>
            <person name="Du Z.-J."/>
            <person name="Shi M.-J."/>
        </authorList>
    </citation>
    <scope>NUCLEOTIDE SEQUENCE [LARGE SCALE GENOMIC DNA]</scope>
    <source>
        <strain evidence="3 4">HF004</strain>
    </source>
</reference>
<organism evidence="3 4">
    <name type="scientific">Pseudohalioglobus lutimaris</name>
    <dbReference type="NCBI Taxonomy" id="1737061"/>
    <lineage>
        <taxon>Bacteria</taxon>
        <taxon>Pseudomonadati</taxon>
        <taxon>Pseudomonadota</taxon>
        <taxon>Gammaproteobacteria</taxon>
        <taxon>Cellvibrionales</taxon>
        <taxon>Halieaceae</taxon>
        <taxon>Pseudohalioglobus</taxon>
    </lineage>
</organism>
<evidence type="ECO:0000313" key="3">
    <source>
        <dbReference type="EMBL" id="PLW67751.1"/>
    </source>
</evidence>
<dbReference type="Gene3D" id="3.40.50.1460">
    <property type="match status" value="1"/>
</dbReference>
<feature type="transmembrane region" description="Helical" evidence="1">
    <location>
        <begin position="270"/>
        <end position="292"/>
    </location>
</feature>
<dbReference type="SUPFAM" id="SSF52129">
    <property type="entry name" value="Caspase-like"/>
    <property type="match status" value="1"/>
</dbReference>
<evidence type="ECO:0000256" key="1">
    <source>
        <dbReference type="SAM" id="Phobius"/>
    </source>
</evidence>
<keyword evidence="4" id="KW-1185">Reference proteome</keyword>
<name>A0A2N5WZT1_9GAMM</name>